<reference evidence="3" key="1">
    <citation type="submission" date="2022-10" db="EMBL/GenBank/DDBJ databases">
        <title>The WGS of Solirubrobacter sp. CPCC 204708.</title>
        <authorList>
            <person name="Jiang Z."/>
        </authorList>
    </citation>
    <scope>NUCLEOTIDE SEQUENCE</scope>
    <source>
        <strain evidence="3">CPCC 204708</strain>
    </source>
</reference>
<proteinExistence type="predicted"/>
<name>A0ABT4RE69_9ACTN</name>
<dbReference type="EMBL" id="JAPCID010000006">
    <property type="protein sequence ID" value="MDA0136834.1"/>
    <property type="molecule type" value="Genomic_DNA"/>
</dbReference>
<gene>
    <name evidence="3" type="ORF">OJ962_04935</name>
</gene>
<evidence type="ECO:0000313" key="3">
    <source>
        <dbReference type="EMBL" id="MDA0136834.1"/>
    </source>
</evidence>
<comment type="caution">
    <text evidence="3">The sequence shown here is derived from an EMBL/GenBank/DDBJ whole genome shotgun (WGS) entry which is preliminary data.</text>
</comment>
<protein>
    <recommendedName>
        <fullName evidence="5">DUF4352 domain-containing protein</fullName>
    </recommendedName>
</protein>
<feature type="transmembrane region" description="Helical" evidence="2">
    <location>
        <begin position="35"/>
        <end position="55"/>
    </location>
</feature>
<evidence type="ECO:0008006" key="5">
    <source>
        <dbReference type="Google" id="ProtNLM"/>
    </source>
</evidence>
<organism evidence="3 4">
    <name type="scientific">Solirubrobacter deserti</name>
    <dbReference type="NCBI Taxonomy" id="2282478"/>
    <lineage>
        <taxon>Bacteria</taxon>
        <taxon>Bacillati</taxon>
        <taxon>Actinomycetota</taxon>
        <taxon>Thermoleophilia</taxon>
        <taxon>Solirubrobacterales</taxon>
        <taxon>Solirubrobacteraceae</taxon>
        <taxon>Solirubrobacter</taxon>
    </lineage>
</organism>
<keyword evidence="4" id="KW-1185">Reference proteome</keyword>
<keyword evidence="2" id="KW-1133">Transmembrane helix</keyword>
<dbReference type="RefSeq" id="WP_202953701.1">
    <property type="nucleotide sequence ID" value="NZ_JAPCID010000006.1"/>
</dbReference>
<dbReference type="Proteomes" id="UP001147700">
    <property type="component" value="Unassembled WGS sequence"/>
</dbReference>
<keyword evidence="2" id="KW-0472">Membrane</keyword>
<evidence type="ECO:0000256" key="1">
    <source>
        <dbReference type="SAM" id="MobiDB-lite"/>
    </source>
</evidence>
<feature type="region of interest" description="Disordered" evidence="1">
    <location>
        <begin position="1"/>
        <end position="24"/>
    </location>
</feature>
<keyword evidence="2" id="KW-0812">Transmembrane</keyword>
<sequence>MERLIEQSPPTATNGHGQMEQPPGRVRRTFSQLNLVVLAALTLGGAAATLLFQLAPELAPDPGDNVGANVSVVALERGATVRSWIERNFHGDQEAAEKRRYEHELDYQGELIAVHVAVDGHKHKDVSLRYAMFDADTHEPEPLPSFARYHVMDVNAPSQRSVQLMFVPDLKDEGKLFVRVELSDESGLLAVADSGTIVRGKMRTRPAPTT</sequence>
<evidence type="ECO:0000313" key="4">
    <source>
        <dbReference type="Proteomes" id="UP001147700"/>
    </source>
</evidence>
<evidence type="ECO:0000256" key="2">
    <source>
        <dbReference type="SAM" id="Phobius"/>
    </source>
</evidence>
<accession>A0ABT4RE69</accession>